<dbReference type="InterPro" id="IPR002110">
    <property type="entry name" value="Ankyrin_rpt"/>
</dbReference>
<accession>A0AAJ0EXG9</accession>
<sequence>MQSGCHAGGFDIRTSAPVGEGRQGFLDSAPDAMMCNFQLICPITFAANFHNDYVNELTTSSSLDFYEQKAVSDVRYLLGKKAHSAQIVNQDAFGISTLKRDEFKNVVADSTWAGRPGSLETVLRLRRTKIPEFLKALIAIFKTGDEVSRNELTRDRSIFKGRDDFGTGALHALFVYDHDQAFKSMSAKEPTKTIVNICQYLIIENGMDARAQDNYGSTPLHWAFRSQAVYATNIDRFQCLLELGSNDVLGISSRGRMTPLHWVVARPSRHAAFPHEDGTEDITEHIMRSLLQYGADIQWKNSRGITVLQWASRDRGALLQTIYSGLDGIQLIRIRQNADVGYSSFWEQGGDSETESPGGVKPIVRGPHIRMQQRDVGRSPKNPEPVRVSTWVRIKRRLRLS</sequence>
<reference evidence="4" key="1">
    <citation type="submission" date="2021-06" db="EMBL/GenBank/DDBJ databases">
        <title>Comparative genomics, transcriptomics and evolutionary studies reveal genomic signatures of adaptation to plant cell wall in hemibiotrophic fungi.</title>
        <authorList>
            <consortium name="DOE Joint Genome Institute"/>
            <person name="Baroncelli R."/>
            <person name="Diaz J.F."/>
            <person name="Benocci T."/>
            <person name="Peng M."/>
            <person name="Battaglia E."/>
            <person name="Haridas S."/>
            <person name="Andreopoulos W."/>
            <person name="Labutti K."/>
            <person name="Pangilinan J."/>
            <person name="Floch G.L."/>
            <person name="Makela M.R."/>
            <person name="Henrissat B."/>
            <person name="Grigoriev I.V."/>
            <person name="Crouch J.A."/>
            <person name="De Vries R.P."/>
            <person name="Sukno S.A."/>
            <person name="Thon M.R."/>
        </authorList>
    </citation>
    <scope>NUCLEOTIDE SEQUENCE</scope>
    <source>
        <strain evidence="4">CBS 193.32</strain>
    </source>
</reference>
<proteinExistence type="predicted"/>
<evidence type="ECO:0000256" key="2">
    <source>
        <dbReference type="ARBA" id="ARBA00023043"/>
    </source>
</evidence>
<gene>
    <name evidence="4" type="ORF">BDP55DRAFT_632362</name>
</gene>
<evidence type="ECO:0000256" key="1">
    <source>
        <dbReference type="ARBA" id="ARBA00022737"/>
    </source>
</evidence>
<dbReference type="Proteomes" id="UP001224890">
    <property type="component" value="Unassembled WGS sequence"/>
</dbReference>
<evidence type="ECO:0000313" key="4">
    <source>
        <dbReference type="EMBL" id="KAK1675189.1"/>
    </source>
</evidence>
<dbReference type="RefSeq" id="XP_060429192.1">
    <property type="nucleotide sequence ID" value="XM_060572414.1"/>
</dbReference>
<dbReference type="PANTHER" id="PTHR24126">
    <property type="entry name" value="ANKYRIN REPEAT, PH AND SEC7 DOMAIN CONTAINING PROTEIN SECG-RELATED"/>
    <property type="match status" value="1"/>
</dbReference>
<comment type="caution">
    <text evidence="4">The sequence shown here is derived from an EMBL/GenBank/DDBJ whole genome shotgun (WGS) entry which is preliminary data.</text>
</comment>
<dbReference type="SMART" id="SM00248">
    <property type="entry name" value="ANK"/>
    <property type="match status" value="2"/>
</dbReference>
<dbReference type="InterPro" id="IPR036770">
    <property type="entry name" value="Ankyrin_rpt-contain_sf"/>
</dbReference>
<dbReference type="EMBL" id="JAHMHR010000022">
    <property type="protein sequence ID" value="KAK1675189.1"/>
    <property type="molecule type" value="Genomic_DNA"/>
</dbReference>
<keyword evidence="2" id="KW-0040">ANK repeat</keyword>
<keyword evidence="1" id="KW-0677">Repeat</keyword>
<evidence type="ECO:0000313" key="5">
    <source>
        <dbReference type="Proteomes" id="UP001224890"/>
    </source>
</evidence>
<evidence type="ECO:0000256" key="3">
    <source>
        <dbReference type="SAM" id="MobiDB-lite"/>
    </source>
</evidence>
<keyword evidence="5" id="KW-1185">Reference proteome</keyword>
<organism evidence="4 5">
    <name type="scientific">Colletotrichum godetiae</name>
    <dbReference type="NCBI Taxonomy" id="1209918"/>
    <lineage>
        <taxon>Eukaryota</taxon>
        <taxon>Fungi</taxon>
        <taxon>Dikarya</taxon>
        <taxon>Ascomycota</taxon>
        <taxon>Pezizomycotina</taxon>
        <taxon>Sordariomycetes</taxon>
        <taxon>Hypocreomycetidae</taxon>
        <taxon>Glomerellales</taxon>
        <taxon>Glomerellaceae</taxon>
        <taxon>Colletotrichum</taxon>
        <taxon>Colletotrichum acutatum species complex</taxon>
    </lineage>
</organism>
<protein>
    <recommendedName>
        <fullName evidence="6">Ankyrin repeat protein</fullName>
    </recommendedName>
</protein>
<dbReference type="Gene3D" id="1.25.40.20">
    <property type="entry name" value="Ankyrin repeat-containing domain"/>
    <property type="match status" value="1"/>
</dbReference>
<dbReference type="GeneID" id="85456940"/>
<name>A0AAJ0EXG9_9PEZI</name>
<dbReference type="AlphaFoldDB" id="A0AAJ0EXG9"/>
<evidence type="ECO:0008006" key="6">
    <source>
        <dbReference type="Google" id="ProtNLM"/>
    </source>
</evidence>
<dbReference type="SUPFAM" id="SSF48403">
    <property type="entry name" value="Ankyrin repeat"/>
    <property type="match status" value="1"/>
</dbReference>
<feature type="region of interest" description="Disordered" evidence="3">
    <location>
        <begin position="348"/>
        <end position="385"/>
    </location>
</feature>